<dbReference type="GO" id="GO:0030313">
    <property type="term" value="C:cell envelope"/>
    <property type="evidence" value="ECO:0007669"/>
    <property type="project" value="UniProtKB-SubCell"/>
</dbReference>
<keyword evidence="4 6" id="KW-0732">Signal</keyword>
<evidence type="ECO:0000256" key="1">
    <source>
        <dbReference type="ARBA" id="ARBA00004196"/>
    </source>
</evidence>
<feature type="chain" id="PRO_5043532518" evidence="6">
    <location>
        <begin position="25"/>
        <end position="449"/>
    </location>
</feature>
<evidence type="ECO:0000313" key="8">
    <source>
        <dbReference type="Proteomes" id="UP001172737"/>
    </source>
</evidence>
<dbReference type="SUPFAM" id="SSF53850">
    <property type="entry name" value="Periplasmic binding protein-like II"/>
    <property type="match status" value="1"/>
</dbReference>
<gene>
    <name evidence="7" type="ORF">QQX10_06260</name>
</gene>
<dbReference type="AlphaFoldDB" id="A0AAW7M2D1"/>
<evidence type="ECO:0000256" key="5">
    <source>
        <dbReference type="SAM" id="MobiDB-lite"/>
    </source>
</evidence>
<comment type="similarity">
    <text evidence="2">Belongs to the bacterial solute-binding protein 1 family.</text>
</comment>
<comment type="subcellular location">
    <subcellularLocation>
        <location evidence="1">Cell envelope</location>
    </subcellularLocation>
</comment>
<evidence type="ECO:0000313" key="7">
    <source>
        <dbReference type="EMBL" id="MDN4487769.1"/>
    </source>
</evidence>
<evidence type="ECO:0000256" key="2">
    <source>
        <dbReference type="ARBA" id="ARBA00008520"/>
    </source>
</evidence>
<dbReference type="Pfam" id="PF01547">
    <property type="entry name" value="SBP_bac_1"/>
    <property type="match status" value="1"/>
</dbReference>
<dbReference type="RefSeq" id="WP_301119103.1">
    <property type="nucleotide sequence ID" value="NZ_JAUHPX010000003.1"/>
</dbReference>
<evidence type="ECO:0000256" key="3">
    <source>
        <dbReference type="ARBA" id="ARBA00022448"/>
    </source>
</evidence>
<evidence type="ECO:0000256" key="4">
    <source>
        <dbReference type="ARBA" id="ARBA00022729"/>
    </source>
</evidence>
<dbReference type="PROSITE" id="PS51257">
    <property type="entry name" value="PROKAR_LIPOPROTEIN"/>
    <property type="match status" value="1"/>
</dbReference>
<organism evidence="7 8">
    <name type="scientific">Demequina lignilytica</name>
    <dbReference type="NCBI Taxonomy" id="3051663"/>
    <lineage>
        <taxon>Bacteria</taxon>
        <taxon>Bacillati</taxon>
        <taxon>Actinomycetota</taxon>
        <taxon>Actinomycetes</taxon>
        <taxon>Micrococcales</taxon>
        <taxon>Demequinaceae</taxon>
        <taxon>Demequina</taxon>
    </lineage>
</organism>
<feature type="region of interest" description="Disordered" evidence="5">
    <location>
        <begin position="33"/>
        <end position="52"/>
    </location>
</feature>
<keyword evidence="3" id="KW-0813">Transport</keyword>
<dbReference type="PANTHER" id="PTHR43649:SF31">
    <property type="entry name" value="SN-GLYCEROL-3-PHOSPHATE-BINDING PERIPLASMIC PROTEIN UGPB"/>
    <property type="match status" value="1"/>
</dbReference>
<proteinExistence type="inferred from homology"/>
<dbReference type="InterPro" id="IPR006059">
    <property type="entry name" value="SBP"/>
</dbReference>
<dbReference type="EMBL" id="JAUHPX010000003">
    <property type="protein sequence ID" value="MDN4487769.1"/>
    <property type="molecule type" value="Genomic_DNA"/>
</dbReference>
<protein>
    <submittedName>
        <fullName evidence="7">Extracellular solute-binding protein</fullName>
    </submittedName>
</protein>
<dbReference type="PANTHER" id="PTHR43649">
    <property type="entry name" value="ARABINOSE-BINDING PROTEIN-RELATED"/>
    <property type="match status" value="1"/>
</dbReference>
<keyword evidence="8" id="KW-1185">Reference proteome</keyword>
<sequence length="449" mass="48376">MGQRSFRWRRTGAGAMLAGMGAVALTLSACSSSDGGDGGSSGEPGQPAGDQNLTIMFWGDERAPEQWKTLGDAFIADGHENVKIEYIHQPAEYDTKIQTLVAANQTPDVFFMNSAGMGRFIDAGTLLDLAPVYDELGIDLDSEYLEPAIWREDESVWGLSPLIHLMVMFYDKAAFDAAGIDTPPTDPAEAWSWDDFVAAATALSDPSSEGDGWGSMILTDPLVTAPLLASNGAYWFDEEAMEFTLNDPSAVEVYENIKALADTGVSIPPANLSSMGLDVVLQSRQAPLYPGGTWNLQAVTEAWGEDAGMALYPSYGDPKSMAVTDQLVVSAKTQNPELAAEFVHFATQAENNPAAYDGVPATRAATEGNGRETWLTTGNRPLGFEETIDNSLDIVMDDPSRKVRDLINVWNTVQWTDDGINGYFTDLVPDLGAALDGFKPTVDQMLQAQ</sequence>
<reference evidence="7" key="1">
    <citation type="submission" date="2023-06" db="EMBL/GenBank/DDBJ databases">
        <title>Sysu t00039.</title>
        <authorList>
            <person name="Gao L."/>
            <person name="Fang B.-Z."/>
            <person name="Li W.-J."/>
        </authorList>
    </citation>
    <scope>NUCLEOTIDE SEQUENCE</scope>
    <source>
        <strain evidence="7">SYSU T00039</strain>
    </source>
</reference>
<evidence type="ECO:0000256" key="6">
    <source>
        <dbReference type="SAM" id="SignalP"/>
    </source>
</evidence>
<name>A0AAW7M2D1_9MICO</name>
<comment type="caution">
    <text evidence="7">The sequence shown here is derived from an EMBL/GenBank/DDBJ whole genome shotgun (WGS) entry which is preliminary data.</text>
</comment>
<accession>A0AAW7M2D1</accession>
<dbReference type="InterPro" id="IPR050490">
    <property type="entry name" value="Bact_solute-bd_prot1"/>
</dbReference>
<dbReference type="Proteomes" id="UP001172737">
    <property type="component" value="Unassembled WGS sequence"/>
</dbReference>
<dbReference type="Gene3D" id="3.40.190.10">
    <property type="entry name" value="Periplasmic binding protein-like II"/>
    <property type="match status" value="1"/>
</dbReference>
<feature type="signal peptide" evidence="6">
    <location>
        <begin position="1"/>
        <end position="24"/>
    </location>
</feature>